<keyword evidence="9" id="KW-1185">Reference proteome</keyword>
<dbReference type="PANTHER" id="PTHR33823">
    <property type="entry name" value="RNA POLYMERASE-BINDING TRANSCRIPTION FACTOR DKSA-RELATED"/>
    <property type="match status" value="1"/>
</dbReference>
<sequence length="130" mass="14915">MALGADELKAARERLEQRLAQVEQMLASVARREESTEFAHVDNHPSDLATDLHDRELDETTVLLLRDERDRIRAALRAIEHGTYGICIDCHREIPRERLQAAPDALRCLSCQRKREAYLRQHIHPDGGRG</sequence>
<keyword evidence="3" id="KW-0862">Zinc</keyword>
<dbReference type="InterPro" id="IPR037187">
    <property type="entry name" value="DnaK_N"/>
</dbReference>
<dbReference type="PANTHER" id="PTHR33823:SF4">
    <property type="entry name" value="GENERAL STRESS PROTEIN 16O"/>
    <property type="match status" value="1"/>
</dbReference>
<reference evidence="9" key="1">
    <citation type="submission" date="2016-10" db="EMBL/GenBank/DDBJ databases">
        <authorList>
            <person name="Varghese N."/>
            <person name="Submissions S."/>
        </authorList>
    </citation>
    <scope>NUCLEOTIDE SEQUENCE [LARGE SCALE GENOMIC DNA]</scope>
    <source>
        <strain evidence="9">ATCC 35263</strain>
    </source>
</reference>
<gene>
    <name evidence="8" type="ORF">SAMN02745716_0979</name>
</gene>
<evidence type="ECO:0000259" key="7">
    <source>
        <dbReference type="Pfam" id="PF01258"/>
    </source>
</evidence>
<keyword evidence="5" id="KW-0175">Coiled coil</keyword>
<proteinExistence type="predicted"/>
<name>A0A1H6FMI9_THEAL</name>
<evidence type="ECO:0000256" key="2">
    <source>
        <dbReference type="ARBA" id="ARBA00022771"/>
    </source>
</evidence>
<dbReference type="SUPFAM" id="SSF57716">
    <property type="entry name" value="Glucocorticoid receptor-like (DNA-binding domain)"/>
    <property type="match status" value="1"/>
</dbReference>
<accession>A0A1H6FMI9</accession>
<feature type="region of interest" description="Disordered" evidence="6">
    <location>
        <begin position="34"/>
        <end position="53"/>
    </location>
</feature>
<dbReference type="EMBL" id="FNWJ01000001">
    <property type="protein sequence ID" value="SEH12086.1"/>
    <property type="molecule type" value="Genomic_DNA"/>
</dbReference>
<dbReference type="GO" id="GO:0008270">
    <property type="term" value="F:zinc ion binding"/>
    <property type="evidence" value="ECO:0007669"/>
    <property type="project" value="UniProtKB-KW"/>
</dbReference>
<evidence type="ECO:0000313" key="8">
    <source>
        <dbReference type="EMBL" id="SEH12086.1"/>
    </source>
</evidence>
<organism evidence="8 9">
    <name type="scientific">Thermoleophilum album</name>
    <dbReference type="NCBI Taxonomy" id="29539"/>
    <lineage>
        <taxon>Bacteria</taxon>
        <taxon>Bacillati</taxon>
        <taxon>Actinomycetota</taxon>
        <taxon>Thermoleophilia</taxon>
        <taxon>Thermoleophilales</taxon>
        <taxon>Thermoleophilaceae</taxon>
        <taxon>Thermoleophilum</taxon>
    </lineage>
</organism>
<dbReference type="AlphaFoldDB" id="A0A1H6FMI9"/>
<dbReference type="STRING" id="29539.SAMN02745716_0979"/>
<feature type="domain" description="Zinc finger DksA/TraR C4-type" evidence="7">
    <location>
        <begin position="82"/>
        <end position="116"/>
    </location>
</feature>
<protein>
    <submittedName>
        <fullName evidence="8">Transcriptional regulator, TraR/DksA family</fullName>
    </submittedName>
</protein>
<evidence type="ECO:0000256" key="6">
    <source>
        <dbReference type="SAM" id="MobiDB-lite"/>
    </source>
</evidence>
<dbReference type="PROSITE" id="PS51128">
    <property type="entry name" value="ZF_DKSA_2"/>
    <property type="match status" value="1"/>
</dbReference>
<evidence type="ECO:0000313" key="9">
    <source>
        <dbReference type="Proteomes" id="UP000222056"/>
    </source>
</evidence>
<feature type="coiled-coil region" evidence="5">
    <location>
        <begin position="5"/>
        <end position="32"/>
    </location>
</feature>
<dbReference type="Proteomes" id="UP000222056">
    <property type="component" value="Unassembled WGS sequence"/>
</dbReference>
<keyword evidence="1" id="KW-0479">Metal-binding</keyword>
<evidence type="ECO:0000256" key="4">
    <source>
        <dbReference type="PROSITE-ProRule" id="PRU00510"/>
    </source>
</evidence>
<dbReference type="Gene3D" id="1.20.120.910">
    <property type="entry name" value="DksA, coiled-coil domain"/>
    <property type="match status" value="1"/>
</dbReference>
<dbReference type="InterPro" id="IPR000962">
    <property type="entry name" value="Znf_DskA_TraR"/>
</dbReference>
<evidence type="ECO:0000256" key="1">
    <source>
        <dbReference type="ARBA" id="ARBA00022723"/>
    </source>
</evidence>
<keyword evidence="2" id="KW-0863">Zinc-finger</keyword>
<dbReference type="Pfam" id="PF01258">
    <property type="entry name" value="zf-dskA_traR"/>
    <property type="match status" value="1"/>
</dbReference>
<feature type="zinc finger region" description="dksA C4-type" evidence="4">
    <location>
        <begin position="87"/>
        <end position="111"/>
    </location>
</feature>
<evidence type="ECO:0000256" key="3">
    <source>
        <dbReference type="ARBA" id="ARBA00022833"/>
    </source>
</evidence>
<dbReference type="SUPFAM" id="SSF109635">
    <property type="entry name" value="DnaK suppressor protein DksA, alpha-hairpin domain"/>
    <property type="match status" value="1"/>
</dbReference>
<evidence type="ECO:0000256" key="5">
    <source>
        <dbReference type="SAM" id="Coils"/>
    </source>
</evidence>